<proteinExistence type="predicted"/>
<evidence type="ECO:0000256" key="5">
    <source>
        <dbReference type="SAM" id="Phobius"/>
    </source>
</evidence>
<keyword evidence="8" id="KW-1185">Reference proteome</keyword>
<gene>
    <name evidence="7" type="ORF">AAG747_17165</name>
</gene>
<evidence type="ECO:0000256" key="4">
    <source>
        <dbReference type="ARBA" id="ARBA00023136"/>
    </source>
</evidence>
<dbReference type="InterPro" id="IPR050307">
    <property type="entry name" value="Sterol_Desaturase_Related"/>
</dbReference>
<accession>A0AAW9RXM7</accession>
<dbReference type="InterPro" id="IPR006694">
    <property type="entry name" value="Fatty_acid_hydroxylase"/>
</dbReference>
<name>A0AAW9RXM7_9BACT</name>
<dbReference type="GO" id="GO:0005506">
    <property type="term" value="F:iron ion binding"/>
    <property type="evidence" value="ECO:0007669"/>
    <property type="project" value="InterPro"/>
</dbReference>
<comment type="subcellular location">
    <subcellularLocation>
        <location evidence="1">Membrane</location>
    </subcellularLocation>
</comment>
<reference evidence="7 8" key="1">
    <citation type="submission" date="2024-04" db="EMBL/GenBank/DDBJ databases">
        <title>Novel genus in family Flammeovirgaceae.</title>
        <authorList>
            <person name="Nguyen T.H."/>
            <person name="Vuong T.Q."/>
            <person name="Le H."/>
            <person name="Kim S.-G."/>
        </authorList>
    </citation>
    <scope>NUCLEOTIDE SEQUENCE [LARGE SCALE GENOMIC DNA]</scope>
    <source>
        <strain evidence="7 8">JCM 23209</strain>
    </source>
</reference>
<dbReference type="AlphaFoldDB" id="A0AAW9RXM7"/>
<keyword evidence="3 5" id="KW-1133">Transmembrane helix</keyword>
<dbReference type="GO" id="GO:0016020">
    <property type="term" value="C:membrane"/>
    <property type="evidence" value="ECO:0007669"/>
    <property type="project" value="UniProtKB-SubCell"/>
</dbReference>
<evidence type="ECO:0000256" key="1">
    <source>
        <dbReference type="ARBA" id="ARBA00004370"/>
    </source>
</evidence>
<feature type="transmembrane region" description="Helical" evidence="5">
    <location>
        <begin position="69"/>
        <end position="92"/>
    </location>
</feature>
<feature type="domain" description="Fatty acid hydroxylase" evidence="6">
    <location>
        <begin position="119"/>
        <end position="255"/>
    </location>
</feature>
<dbReference type="PANTHER" id="PTHR11863">
    <property type="entry name" value="STEROL DESATURASE"/>
    <property type="match status" value="1"/>
</dbReference>
<organism evidence="7 8">
    <name type="scientific">Rapidithrix thailandica</name>
    <dbReference type="NCBI Taxonomy" id="413964"/>
    <lineage>
        <taxon>Bacteria</taxon>
        <taxon>Pseudomonadati</taxon>
        <taxon>Bacteroidota</taxon>
        <taxon>Cytophagia</taxon>
        <taxon>Cytophagales</taxon>
        <taxon>Flammeovirgaceae</taxon>
        <taxon>Rapidithrix</taxon>
    </lineage>
</organism>
<dbReference type="Proteomes" id="UP001403385">
    <property type="component" value="Unassembled WGS sequence"/>
</dbReference>
<dbReference type="GO" id="GO:0016491">
    <property type="term" value="F:oxidoreductase activity"/>
    <property type="evidence" value="ECO:0007669"/>
    <property type="project" value="InterPro"/>
</dbReference>
<keyword evidence="2 5" id="KW-0812">Transmembrane</keyword>
<dbReference type="GO" id="GO:0008610">
    <property type="term" value="P:lipid biosynthetic process"/>
    <property type="evidence" value="ECO:0007669"/>
    <property type="project" value="InterPro"/>
</dbReference>
<evidence type="ECO:0000259" key="6">
    <source>
        <dbReference type="Pfam" id="PF04116"/>
    </source>
</evidence>
<feature type="transmembrane region" description="Helical" evidence="5">
    <location>
        <begin position="31"/>
        <end position="48"/>
    </location>
</feature>
<evidence type="ECO:0000256" key="3">
    <source>
        <dbReference type="ARBA" id="ARBA00022989"/>
    </source>
</evidence>
<evidence type="ECO:0000313" key="7">
    <source>
        <dbReference type="EMBL" id="MEN7549657.1"/>
    </source>
</evidence>
<dbReference type="Pfam" id="PF04116">
    <property type="entry name" value="FA_hydroxylase"/>
    <property type="match status" value="1"/>
</dbReference>
<dbReference type="RefSeq" id="WP_346822436.1">
    <property type="nucleotide sequence ID" value="NZ_JBDKWZ010000010.1"/>
</dbReference>
<evidence type="ECO:0000256" key="2">
    <source>
        <dbReference type="ARBA" id="ARBA00022692"/>
    </source>
</evidence>
<evidence type="ECO:0000313" key="8">
    <source>
        <dbReference type="Proteomes" id="UP001403385"/>
    </source>
</evidence>
<comment type="caution">
    <text evidence="7">The sequence shown here is derived from an EMBL/GenBank/DDBJ whole genome shotgun (WGS) entry which is preliminary data.</text>
</comment>
<keyword evidence="4 5" id="KW-0472">Membrane</keyword>
<sequence length="292" mass="35299">MENIVELIRKGYVDYASYLWREITHPHWKNYFYWLLAVSLFFFLLELLRPWRKGQAKFRKDFWLDFFYMFFNFFLFSLLIYNAATEVLVNFFNKALSQVGMTNLVAIEVSSWPVWGQLLSLFVVRDFIHWWVHRLLHRNRYLWEFHKVHHSVEQMGFAAHLRFHWMETVVYRSLEYIPLAMIGFGIDDFFIVHIIALSIGHFNHANFTFSLGPFKYLFNNPAMHIWHHAYYLPEKHKYGANFGLSLSIWDYLFGTAYLPKSGRNVRLGFPGMEDFPHSFWKQAIYGFRKLKK</sequence>
<dbReference type="EMBL" id="JBDKWZ010000010">
    <property type="protein sequence ID" value="MEN7549657.1"/>
    <property type="molecule type" value="Genomic_DNA"/>
</dbReference>
<protein>
    <submittedName>
        <fullName evidence="7">Sterol desaturase family protein</fullName>
    </submittedName>
</protein>